<proteinExistence type="predicted"/>
<dbReference type="PROSITE" id="PS51257">
    <property type="entry name" value="PROKAR_LIPOPROTEIN"/>
    <property type="match status" value="1"/>
</dbReference>
<keyword evidence="1" id="KW-0732">Signal</keyword>
<comment type="caution">
    <text evidence="2">The sequence shown here is derived from an EMBL/GenBank/DDBJ whole genome shotgun (WGS) entry which is preliminary data.</text>
</comment>
<protein>
    <recommendedName>
        <fullName evidence="4">TonB C-terminal domain-containing protein</fullName>
    </recommendedName>
</protein>
<evidence type="ECO:0008006" key="4">
    <source>
        <dbReference type="Google" id="ProtNLM"/>
    </source>
</evidence>
<evidence type="ECO:0000313" key="3">
    <source>
        <dbReference type="Proteomes" id="UP000249169"/>
    </source>
</evidence>
<sequence length="223" mass="24810">MLKRCVRILPLFSVLIACQDAPAPLNPASVSPVMRSVVSERDGVEDDNEEVSTPRPRHYDYLASGVSPAQLWEYRDAQVSATSDAPFTLRRIQGAHPGMHRFSEVVGERYGEGVVKVERADGQRADVHVLACPVREMGYSAEAFRENSEGILKCLEWEPRSPLEIGHLLVRIAFNEKGEAVGYANSPANLSVQTERCIGHEVARVRLPQREELCRMIELGGIF</sequence>
<keyword evidence="3" id="KW-1185">Reference proteome</keyword>
<gene>
    <name evidence="2" type="ORF">DL240_02735</name>
</gene>
<dbReference type="AlphaFoldDB" id="A0A328C9K1"/>
<feature type="chain" id="PRO_5016364742" description="TonB C-terminal domain-containing protein" evidence="1">
    <location>
        <begin position="24"/>
        <end position="223"/>
    </location>
</feature>
<dbReference type="Proteomes" id="UP000249169">
    <property type="component" value="Unassembled WGS sequence"/>
</dbReference>
<accession>A0A328C9K1</accession>
<name>A0A328C9K1_9DELT</name>
<evidence type="ECO:0000256" key="1">
    <source>
        <dbReference type="SAM" id="SignalP"/>
    </source>
</evidence>
<reference evidence="2 3" key="1">
    <citation type="submission" date="2018-05" db="EMBL/GenBank/DDBJ databases">
        <title>Lujinxingia marina gen. nov. sp. nov., a new facultative anaerobic member of the class Deltaproteobacteria, and proposal of Lujinxingaceae fam. nov.</title>
        <authorList>
            <person name="Li C.-M."/>
        </authorList>
    </citation>
    <scope>NUCLEOTIDE SEQUENCE [LARGE SCALE GENOMIC DNA]</scope>
    <source>
        <strain evidence="2 3">B210</strain>
    </source>
</reference>
<evidence type="ECO:0000313" key="2">
    <source>
        <dbReference type="EMBL" id="RAL25145.1"/>
    </source>
</evidence>
<feature type="signal peptide" evidence="1">
    <location>
        <begin position="1"/>
        <end position="23"/>
    </location>
</feature>
<organism evidence="2 3">
    <name type="scientific">Lujinxingia litoralis</name>
    <dbReference type="NCBI Taxonomy" id="2211119"/>
    <lineage>
        <taxon>Bacteria</taxon>
        <taxon>Deltaproteobacteria</taxon>
        <taxon>Bradymonadales</taxon>
        <taxon>Lujinxingiaceae</taxon>
        <taxon>Lujinxingia</taxon>
    </lineage>
</organism>
<dbReference type="EMBL" id="QHKO01000001">
    <property type="protein sequence ID" value="RAL25145.1"/>
    <property type="molecule type" value="Genomic_DNA"/>
</dbReference>
<dbReference type="RefSeq" id="WP_111728317.1">
    <property type="nucleotide sequence ID" value="NZ_QHKO01000001.1"/>
</dbReference>